<protein>
    <recommendedName>
        <fullName evidence="2">C2H2-type domain-containing protein</fullName>
    </recommendedName>
</protein>
<dbReference type="VEuPathDB" id="FungiDB:RhiirA1_455932"/>
<proteinExistence type="predicted"/>
<dbReference type="VEuPathDB" id="FungiDB:FUN_004880"/>
<comment type="caution">
    <text evidence="3">The sequence shown here is derived from an EMBL/GenBank/DDBJ whole genome shotgun (WGS) entry which is preliminary data.</text>
</comment>
<dbReference type="Gene3D" id="3.30.160.60">
    <property type="entry name" value="Classic Zinc Finger"/>
    <property type="match status" value="1"/>
</dbReference>
<dbReference type="InterPro" id="IPR013087">
    <property type="entry name" value="Znf_C2H2_type"/>
</dbReference>
<keyword evidence="1" id="KW-0479">Metal-binding</keyword>
<evidence type="ECO:0000313" key="4">
    <source>
        <dbReference type="Proteomes" id="UP000232722"/>
    </source>
</evidence>
<dbReference type="VEuPathDB" id="FungiDB:RhiirFUN_021960"/>
<dbReference type="AlphaFoldDB" id="A0A2N0PG81"/>
<reference evidence="3 4" key="1">
    <citation type="submission" date="2016-04" db="EMBL/GenBank/DDBJ databases">
        <title>Genome analyses suggest a sexual origin of heterokaryosis in a supposedly ancient asexual fungus.</title>
        <authorList>
            <person name="Ropars J."/>
            <person name="Sedzielewska K."/>
            <person name="Noel J."/>
            <person name="Charron P."/>
            <person name="Farinelli L."/>
            <person name="Marton T."/>
            <person name="Kruger M."/>
            <person name="Pelin A."/>
            <person name="Brachmann A."/>
            <person name="Corradi N."/>
        </authorList>
    </citation>
    <scope>NUCLEOTIDE SEQUENCE [LARGE SCALE GENOMIC DNA]</scope>
    <source>
        <strain evidence="3 4">A5</strain>
    </source>
</reference>
<keyword evidence="1" id="KW-0862">Zinc</keyword>
<evidence type="ECO:0000256" key="1">
    <source>
        <dbReference type="PROSITE-ProRule" id="PRU00042"/>
    </source>
</evidence>
<keyword evidence="1" id="KW-0863">Zinc-finger</keyword>
<dbReference type="EMBL" id="LLXJ01000832">
    <property type="protein sequence ID" value="PKC05817.1"/>
    <property type="molecule type" value="Genomic_DNA"/>
</dbReference>
<dbReference type="PROSITE" id="PS50157">
    <property type="entry name" value="ZINC_FINGER_C2H2_2"/>
    <property type="match status" value="1"/>
</dbReference>
<dbReference type="GO" id="GO:0008270">
    <property type="term" value="F:zinc ion binding"/>
    <property type="evidence" value="ECO:0007669"/>
    <property type="project" value="UniProtKB-KW"/>
</dbReference>
<dbReference type="InterPro" id="IPR036236">
    <property type="entry name" value="Znf_C2H2_sf"/>
</dbReference>
<name>A0A2N0PG81_9GLOM</name>
<sequence length="175" mass="20103">MPSATLSCTQLPNNFFCSTCGKGFKNSKGLTRHKIIVRKYNQNQELDELPFNIVAEFKQVLVSEIHKKLSLNFRSMGKKTISIPCPESLFFSIFTSNIHYYSKAKKISRCIFRGFNAYQELNPVSWNSSINSPSSQNQLDDDMDPLEQLLQSSIKNCKSNNQKKATTIFERRNFN</sequence>
<organism evidence="3 4">
    <name type="scientific">Rhizophagus irregularis</name>
    <dbReference type="NCBI Taxonomy" id="588596"/>
    <lineage>
        <taxon>Eukaryota</taxon>
        <taxon>Fungi</taxon>
        <taxon>Fungi incertae sedis</taxon>
        <taxon>Mucoromycota</taxon>
        <taxon>Glomeromycotina</taxon>
        <taxon>Glomeromycetes</taxon>
        <taxon>Glomerales</taxon>
        <taxon>Glomeraceae</taxon>
        <taxon>Rhizophagus</taxon>
    </lineage>
</organism>
<feature type="domain" description="C2H2-type" evidence="2">
    <location>
        <begin position="15"/>
        <end position="34"/>
    </location>
</feature>
<reference evidence="3 4" key="2">
    <citation type="submission" date="2017-09" db="EMBL/GenBank/DDBJ databases">
        <title>Extensive intraspecific genome diversity in a model arbuscular mycorrhizal fungus.</title>
        <authorList>
            <person name="Chen E.C."/>
            <person name="Morin E."/>
            <person name="Beaudet D."/>
            <person name="Noel J."/>
            <person name="Ndikumana S."/>
            <person name="Charron P."/>
            <person name="St-Onge C."/>
            <person name="Giorgi J."/>
            <person name="Grigoriev I.V."/>
            <person name="Roux C."/>
            <person name="Martin F.M."/>
            <person name="Corradi N."/>
        </authorList>
    </citation>
    <scope>NUCLEOTIDE SEQUENCE [LARGE SCALE GENOMIC DNA]</scope>
    <source>
        <strain evidence="3 4">A5</strain>
    </source>
</reference>
<dbReference type="SUPFAM" id="SSF57667">
    <property type="entry name" value="beta-beta-alpha zinc fingers"/>
    <property type="match status" value="1"/>
</dbReference>
<evidence type="ECO:0000313" key="3">
    <source>
        <dbReference type="EMBL" id="PKC05817.1"/>
    </source>
</evidence>
<gene>
    <name evidence="3" type="ORF">RhiirA5_420422</name>
</gene>
<evidence type="ECO:0000259" key="2">
    <source>
        <dbReference type="PROSITE" id="PS50157"/>
    </source>
</evidence>
<accession>A0A2N0PG81</accession>
<dbReference type="Proteomes" id="UP000232722">
    <property type="component" value="Unassembled WGS sequence"/>
</dbReference>